<evidence type="ECO:0000313" key="1">
    <source>
        <dbReference type="EMBL" id="GFN90713.1"/>
    </source>
</evidence>
<sequence length="156" mass="17911">MLLTNLEKFVCHLYGKPVYSSRNKLRYDLVRPYNIAKARGLLSSFEGFDISVLPPCREALKPHILLANYQTFIYGNRHIWLNQIYQIQKFMTGTEVTVECYQLSGAKIVVPQQLADFLSGSGTEQENIDGNRLRYLISAMDKIIFQTLKVTAMKNN</sequence>
<comment type="caution">
    <text evidence="1">The sequence shown here is derived from an EMBL/GenBank/DDBJ whole genome shotgun (WGS) entry which is preliminary data.</text>
</comment>
<evidence type="ECO:0000313" key="2">
    <source>
        <dbReference type="Proteomes" id="UP000735302"/>
    </source>
</evidence>
<dbReference type="Proteomes" id="UP000735302">
    <property type="component" value="Unassembled WGS sequence"/>
</dbReference>
<gene>
    <name evidence="1" type="ORF">PoB_001721900</name>
</gene>
<reference evidence="1 2" key="1">
    <citation type="journal article" date="2021" name="Elife">
        <title>Chloroplast acquisition without the gene transfer in kleptoplastic sea slugs, Plakobranchus ocellatus.</title>
        <authorList>
            <person name="Maeda T."/>
            <person name="Takahashi S."/>
            <person name="Yoshida T."/>
            <person name="Shimamura S."/>
            <person name="Takaki Y."/>
            <person name="Nagai Y."/>
            <person name="Toyoda A."/>
            <person name="Suzuki Y."/>
            <person name="Arimoto A."/>
            <person name="Ishii H."/>
            <person name="Satoh N."/>
            <person name="Nishiyama T."/>
            <person name="Hasebe M."/>
            <person name="Maruyama T."/>
            <person name="Minagawa J."/>
            <person name="Obokata J."/>
            <person name="Shigenobu S."/>
        </authorList>
    </citation>
    <scope>NUCLEOTIDE SEQUENCE [LARGE SCALE GENOMIC DNA]</scope>
</reference>
<proteinExistence type="predicted"/>
<keyword evidence="2" id="KW-1185">Reference proteome</keyword>
<protein>
    <submittedName>
        <fullName evidence="1">DNA damage-inducible protein din7</fullName>
    </submittedName>
</protein>
<dbReference type="AlphaFoldDB" id="A0AAV3Z9T6"/>
<dbReference type="EMBL" id="BLXT01002056">
    <property type="protein sequence ID" value="GFN90713.1"/>
    <property type="molecule type" value="Genomic_DNA"/>
</dbReference>
<organism evidence="1 2">
    <name type="scientific">Plakobranchus ocellatus</name>
    <dbReference type="NCBI Taxonomy" id="259542"/>
    <lineage>
        <taxon>Eukaryota</taxon>
        <taxon>Metazoa</taxon>
        <taxon>Spiralia</taxon>
        <taxon>Lophotrochozoa</taxon>
        <taxon>Mollusca</taxon>
        <taxon>Gastropoda</taxon>
        <taxon>Heterobranchia</taxon>
        <taxon>Euthyneura</taxon>
        <taxon>Panpulmonata</taxon>
        <taxon>Sacoglossa</taxon>
        <taxon>Placobranchoidea</taxon>
        <taxon>Plakobranchidae</taxon>
        <taxon>Plakobranchus</taxon>
    </lineage>
</organism>
<name>A0AAV3Z9T6_9GAST</name>
<accession>A0AAV3Z9T6</accession>